<dbReference type="Pfam" id="PF12833">
    <property type="entry name" value="HTH_18"/>
    <property type="match status" value="1"/>
</dbReference>
<dbReference type="SUPFAM" id="SSF46689">
    <property type="entry name" value="Homeodomain-like"/>
    <property type="match status" value="2"/>
</dbReference>
<sequence>MLKILVVDDERTVLMGLNKILSKHCPDYEIVNMVQSPNEALRILTEKAVDVVITDVKMPDMDGIELTKRIRAQYPDTTVVVLSGHSDFEFVRQTLKNGAHDYLLKPCHYQTVVDILRSLEDNVKHKEKKTLESINKTILEAVISGKRELPKEWAVYAHLQMLVIRTQDYRDPLLEEHLKKEFVIGNEFIEFLEMVAFDDIIVVLLQNSIDVSTLKQKIFPNLSKKGFRLFMVIHRFMNGSKCLQEAYNTCMQMIEFLEFNELSILMDMEMYRDFIEQHRKYALNNYFSNQILLKHMMNGNLQMAQQYLSTNLNQLYLLDVYVDPVRIKKEAMRELISLEQHLKDHGIDFKQQFGQQDDYLFELKELKTYKILLNWFKKFVMAIIMNTEDGNYMPNYINEAIKYINAHYMEDISLKTISDEVYVNPWYFSTQLKKHTGLSFSEYVNQARVRKAKEFLKQKDLKVYQVAEMVGFQDAAYFSTVFKSIEEITPKEYQKMV</sequence>
<organism evidence="7 8">
    <name type="scientific">Paenibacillus piri</name>
    <dbReference type="NCBI Taxonomy" id="2547395"/>
    <lineage>
        <taxon>Bacteria</taxon>
        <taxon>Bacillati</taxon>
        <taxon>Bacillota</taxon>
        <taxon>Bacilli</taxon>
        <taxon>Bacillales</taxon>
        <taxon>Paenibacillaceae</taxon>
        <taxon>Paenibacillus</taxon>
    </lineage>
</organism>
<dbReference type="InterPro" id="IPR001789">
    <property type="entry name" value="Sig_transdc_resp-reg_receiver"/>
</dbReference>
<keyword evidence="2" id="KW-0238">DNA-binding</keyword>
<dbReference type="SMART" id="SM00342">
    <property type="entry name" value="HTH_ARAC"/>
    <property type="match status" value="1"/>
</dbReference>
<dbReference type="Gene3D" id="1.10.10.60">
    <property type="entry name" value="Homeodomain-like"/>
    <property type="match status" value="2"/>
</dbReference>
<evidence type="ECO:0000259" key="5">
    <source>
        <dbReference type="PROSITE" id="PS01124"/>
    </source>
</evidence>
<feature type="domain" description="HTH araC/xylS-type" evidence="5">
    <location>
        <begin position="398"/>
        <end position="496"/>
    </location>
</feature>
<dbReference type="PANTHER" id="PTHR43280:SF28">
    <property type="entry name" value="HTH-TYPE TRANSCRIPTIONAL ACTIVATOR RHAS"/>
    <property type="match status" value="1"/>
</dbReference>
<dbReference type="Proteomes" id="UP000295636">
    <property type="component" value="Unassembled WGS sequence"/>
</dbReference>
<comment type="caution">
    <text evidence="7">The sequence shown here is derived from an EMBL/GenBank/DDBJ whole genome shotgun (WGS) entry which is preliminary data.</text>
</comment>
<dbReference type="EMBL" id="SMRT01000015">
    <property type="protein sequence ID" value="TDF93755.1"/>
    <property type="molecule type" value="Genomic_DNA"/>
</dbReference>
<dbReference type="PANTHER" id="PTHR43280">
    <property type="entry name" value="ARAC-FAMILY TRANSCRIPTIONAL REGULATOR"/>
    <property type="match status" value="1"/>
</dbReference>
<dbReference type="PROSITE" id="PS00041">
    <property type="entry name" value="HTH_ARAC_FAMILY_1"/>
    <property type="match status" value="1"/>
</dbReference>
<dbReference type="InterPro" id="IPR011006">
    <property type="entry name" value="CheY-like_superfamily"/>
</dbReference>
<keyword evidence="8" id="KW-1185">Reference proteome</keyword>
<dbReference type="AlphaFoldDB" id="A0A4R5KGC6"/>
<dbReference type="SUPFAM" id="SSF52172">
    <property type="entry name" value="CheY-like"/>
    <property type="match status" value="1"/>
</dbReference>
<dbReference type="InterPro" id="IPR018062">
    <property type="entry name" value="HTH_AraC-typ_CS"/>
</dbReference>
<evidence type="ECO:0000313" key="7">
    <source>
        <dbReference type="EMBL" id="TDF93755.1"/>
    </source>
</evidence>
<dbReference type="RefSeq" id="WP_133233505.1">
    <property type="nucleotide sequence ID" value="NZ_SMRT01000015.1"/>
</dbReference>
<dbReference type="Gene3D" id="3.40.50.2300">
    <property type="match status" value="1"/>
</dbReference>
<dbReference type="InterPro" id="IPR009057">
    <property type="entry name" value="Homeodomain-like_sf"/>
</dbReference>
<accession>A0A4R5KGC6</accession>
<proteinExistence type="predicted"/>
<gene>
    <name evidence="7" type="ORF">E1757_25500</name>
</gene>
<evidence type="ECO:0000256" key="3">
    <source>
        <dbReference type="ARBA" id="ARBA00023163"/>
    </source>
</evidence>
<dbReference type="PROSITE" id="PS50110">
    <property type="entry name" value="RESPONSE_REGULATORY"/>
    <property type="match status" value="1"/>
</dbReference>
<keyword evidence="1" id="KW-0805">Transcription regulation</keyword>
<evidence type="ECO:0000256" key="4">
    <source>
        <dbReference type="PROSITE-ProRule" id="PRU00169"/>
    </source>
</evidence>
<dbReference type="InterPro" id="IPR018060">
    <property type="entry name" value="HTH_AraC"/>
</dbReference>
<evidence type="ECO:0000259" key="6">
    <source>
        <dbReference type="PROSITE" id="PS50110"/>
    </source>
</evidence>
<protein>
    <submittedName>
        <fullName evidence="7">Response regulator</fullName>
    </submittedName>
</protein>
<evidence type="ECO:0000256" key="1">
    <source>
        <dbReference type="ARBA" id="ARBA00023015"/>
    </source>
</evidence>
<feature type="modified residue" description="4-aspartylphosphate" evidence="4">
    <location>
        <position position="55"/>
    </location>
</feature>
<dbReference type="SMART" id="SM00448">
    <property type="entry name" value="REC"/>
    <property type="match status" value="1"/>
</dbReference>
<dbReference type="GO" id="GO:0003700">
    <property type="term" value="F:DNA-binding transcription factor activity"/>
    <property type="evidence" value="ECO:0007669"/>
    <property type="project" value="InterPro"/>
</dbReference>
<keyword evidence="4" id="KW-0597">Phosphoprotein</keyword>
<dbReference type="PROSITE" id="PS01124">
    <property type="entry name" value="HTH_ARAC_FAMILY_2"/>
    <property type="match status" value="1"/>
</dbReference>
<evidence type="ECO:0000313" key="8">
    <source>
        <dbReference type="Proteomes" id="UP000295636"/>
    </source>
</evidence>
<keyword evidence="3" id="KW-0804">Transcription</keyword>
<reference evidence="7 8" key="1">
    <citation type="submission" date="2019-03" db="EMBL/GenBank/DDBJ databases">
        <title>This is whole genome sequence of Paenibacillus sp MS74 strain.</title>
        <authorList>
            <person name="Trinh H.N."/>
        </authorList>
    </citation>
    <scope>NUCLEOTIDE SEQUENCE [LARGE SCALE GENOMIC DNA]</scope>
    <source>
        <strain evidence="7 8">MS74</strain>
    </source>
</reference>
<feature type="domain" description="Response regulatory" evidence="6">
    <location>
        <begin position="3"/>
        <end position="120"/>
    </location>
</feature>
<dbReference type="OrthoDB" id="9799319at2"/>
<evidence type="ECO:0000256" key="2">
    <source>
        <dbReference type="ARBA" id="ARBA00023125"/>
    </source>
</evidence>
<name>A0A4R5KGC6_9BACL</name>
<dbReference type="GO" id="GO:0000160">
    <property type="term" value="P:phosphorelay signal transduction system"/>
    <property type="evidence" value="ECO:0007669"/>
    <property type="project" value="InterPro"/>
</dbReference>
<dbReference type="GO" id="GO:0043565">
    <property type="term" value="F:sequence-specific DNA binding"/>
    <property type="evidence" value="ECO:0007669"/>
    <property type="project" value="InterPro"/>
</dbReference>
<dbReference type="CDD" id="cd17536">
    <property type="entry name" value="REC_YesN-like"/>
    <property type="match status" value="1"/>
</dbReference>
<dbReference type="Pfam" id="PF00072">
    <property type="entry name" value="Response_reg"/>
    <property type="match status" value="1"/>
</dbReference>